<dbReference type="Pfam" id="PF02683">
    <property type="entry name" value="DsbD_TM"/>
    <property type="match status" value="1"/>
</dbReference>
<feature type="transmembrane region" description="Helical" evidence="6">
    <location>
        <begin position="130"/>
        <end position="160"/>
    </location>
</feature>
<comment type="subcellular location">
    <subcellularLocation>
        <location evidence="1">Membrane</location>
        <topology evidence="1">Multi-pass membrane protein</topology>
    </subcellularLocation>
</comment>
<protein>
    <submittedName>
        <fullName evidence="8">Thiol-disulfide oxidoreductase-associated membrane protein CcdA2</fullName>
    </submittedName>
</protein>
<dbReference type="EMBL" id="JABGBW010000004">
    <property type="protein sequence ID" value="MBC2576341.1"/>
    <property type="molecule type" value="Genomic_DNA"/>
</dbReference>
<feature type="transmembrane region" description="Helical" evidence="6">
    <location>
        <begin position="6"/>
        <end position="37"/>
    </location>
</feature>
<comment type="caution">
    <text evidence="8">The sequence shown here is derived from an EMBL/GenBank/DDBJ whole genome shotgun (WGS) entry which is preliminary data.</text>
</comment>
<dbReference type="PANTHER" id="PTHR31272:SF4">
    <property type="entry name" value="CYTOCHROME C-TYPE BIOGENESIS PROTEIN HI_1454-RELATED"/>
    <property type="match status" value="1"/>
</dbReference>
<proteinExistence type="inferred from homology"/>
<organism evidence="8 9">
    <name type="scientific">Peptostreptococcus canis</name>
    <dbReference type="NCBI Taxonomy" id="1159213"/>
    <lineage>
        <taxon>Bacteria</taxon>
        <taxon>Bacillati</taxon>
        <taxon>Bacillota</taxon>
        <taxon>Clostridia</taxon>
        <taxon>Peptostreptococcales</taxon>
        <taxon>Peptostreptococcaceae</taxon>
        <taxon>Peptostreptococcus</taxon>
    </lineage>
</organism>
<feature type="transmembrane region" description="Helical" evidence="6">
    <location>
        <begin position="211"/>
        <end position="235"/>
    </location>
</feature>
<dbReference type="InterPro" id="IPR051790">
    <property type="entry name" value="Cytochrome_c-biogenesis_DsbD"/>
</dbReference>
<name>A0ABR6TN12_9FIRM</name>
<feature type="domain" description="Cytochrome C biogenesis protein transmembrane" evidence="7">
    <location>
        <begin position="8"/>
        <end position="223"/>
    </location>
</feature>
<evidence type="ECO:0000256" key="5">
    <source>
        <dbReference type="ARBA" id="ARBA00023136"/>
    </source>
</evidence>
<evidence type="ECO:0000256" key="3">
    <source>
        <dbReference type="ARBA" id="ARBA00022692"/>
    </source>
</evidence>
<gene>
    <name evidence="8" type="primary">ccdA2</name>
    <name evidence="8" type="ORF">HLB29_06545</name>
</gene>
<evidence type="ECO:0000256" key="4">
    <source>
        <dbReference type="ARBA" id="ARBA00022989"/>
    </source>
</evidence>
<evidence type="ECO:0000313" key="8">
    <source>
        <dbReference type="EMBL" id="MBC2576341.1"/>
    </source>
</evidence>
<comment type="similarity">
    <text evidence="2">Belongs to the DsbD family.</text>
</comment>
<feature type="transmembrane region" description="Helical" evidence="6">
    <location>
        <begin position="166"/>
        <end position="190"/>
    </location>
</feature>
<evidence type="ECO:0000256" key="2">
    <source>
        <dbReference type="ARBA" id="ARBA00006143"/>
    </source>
</evidence>
<keyword evidence="4 6" id="KW-1133">Transmembrane helix</keyword>
<keyword evidence="5 6" id="KW-0472">Membrane</keyword>
<evidence type="ECO:0000256" key="6">
    <source>
        <dbReference type="SAM" id="Phobius"/>
    </source>
</evidence>
<feature type="transmembrane region" description="Helical" evidence="6">
    <location>
        <begin position="57"/>
        <end position="77"/>
    </location>
</feature>
<dbReference type="InterPro" id="IPR003834">
    <property type="entry name" value="Cyt_c_assmbl_TM_dom"/>
</dbReference>
<sequence length="236" mass="25662">MNAYSTIFAVSVFGAGILSFFSPCIFPLLPVYIGTLIEDTGEKTIGIGKYKVFTRPIFKTLFFILGLSMVFFILGYGAGALGKILYSPYTNYIMGVIVIILGLHQMEIINIKKLQYQKTVDFNKGKKGGYLGAYLLGLTFSFGWTPCIGPVLSSVLAVAASGEQGAIFGALLMIIYAIGLSIPFVILAFASSFVMKYFTRVKKHIVLIKRIGGALIVVMGLLLMFGKLNFLLSIIG</sequence>
<dbReference type="PANTHER" id="PTHR31272">
    <property type="entry name" value="CYTOCHROME C-TYPE BIOGENESIS PROTEIN HI_1454-RELATED"/>
    <property type="match status" value="1"/>
</dbReference>
<accession>A0ABR6TN12</accession>
<evidence type="ECO:0000313" key="9">
    <source>
        <dbReference type="Proteomes" id="UP000713904"/>
    </source>
</evidence>
<dbReference type="Proteomes" id="UP000713904">
    <property type="component" value="Unassembled WGS sequence"/>
</dbReference>
<evidence type="ECO:0000256" key="1">
    <source>
        <dbReference type="ARBA" id="ARBA00004141"/>
    </source>
</evidence>
<evidence type="ECO:0000259" key="7">
    <source>
        <dbReference type="Pfam" id="PF02683"/>
    </source>
</evidence>
<keyword evidence="3 6" id="KW-0812">Transmembrane</keyword>
<dbReference type="RefSeq" id="WP_185624366.1">
    <property type="nucleotide sequence ID" value="NZ_JABGBW010000004.1"/>
</dbReference>
<reference evidence="8 9" key="1">
    <citation type="submission" date="2020-05" db="EMBL/GenBank/DDBJ databases">
        <title>Draft genome of xy-202 and genomic insight in genome of the genus Peptostreptococcus.</title>
        <authorList>
            <person name="Zhang Z."/>
        </authorList>
    </citation>
    <scope>NUCLEOTIDE SEQUENCE [LARGE SCALE GENOMIC DNA]</scope>
    <source>
        <strain evidence="8 9">DSM 27025</strain>
    </source>
</reference>
<feature type="transmembrane region" description="Helical" evidence="6">
    <location>
        <begin position="89"/>
        <end position="109"/>
    </location>
</feature>
<keyword evidence="9" id="KW-1185">Reference proteome</keyword>